<feature type="signal peptide" evidence="1">
    <location>
        <begin position="1"/>
        <end position="23"/>
    </location>
</feature>
<dbReference type="InterPro" id="IPR007863">
    <property type="entry name" value="Peptidase_M16_C"/>
</dbReference>
<dbReference type="Pfam" id="PF00675">
    <property type="entry name" value="Peptidase_M16"/>
    <property type="match status" value="1"/>
</dbReference>
<dbReference type="PANTHER" id="PTHR11851">
    <property type="entry name" value="METALLOPROTEASE"/>
    <property type="match status" value="1"/>
</dbReference>
<dbReference type="InterPro" id="IPR011765">
    <property type="entry name" value="Pept_M16_N"/>
</dbReference>
<dbReference type="OrthoDB" id="9811314at2"/>
<dbReference type="InterPro" id="IPR011249">
    <property type="entry name" value="Metalloenz_LuxS/M16"/>
</dbReference>
<evidence type="ECO:0000313" key="5">
    <source>
        <dbReference type="Proteomes" id="UP000294980"/>
    </source>
</evidence>
<proteinExistence type="predicted"/>
<feature type="domain" description="Peptidase M16 C-terminal" evidence="3">
    <location>
        <begin position="260"/>
        <end position="433"/>
    </location>
</feature>
<dbReference type="Proteomes" id="UP000294980">
    <property type="component" value="Unassembled WGS sequence"/>
</dbReference>
<evidence type="ECO:0000256" key="1">
    <source>
        <dbReference type="SAM" id="SignalP"/>
    </source>
</evidence>
<dbReference type="Gene3D" id="3.30.830.10">
    <property type="entry name" value="Metalloenzyme, LuxS/M16 peptidase-like"/>
    <property type="match status" value="4"/>
</dbReference>
<feature type="domain" description="Peptidase M16 N-terminal" evidence="2">
    <location>
        <begin position="667"/>
        <end position="779"/>
    </location>
</feature>
<dbReference type="SUPFAM" id="SSF63411">
    <property type="entry name" value="LuxS/MPP-like metallohydrolase"/>
    <property type="match status" value="4"/>
</dbReference>
<feature type="domain" description="Peptidase M16 C-terminal" evidence="3">
    <location>
        <begin position="807"/>
        <end position="988"/>
    </location>
</feature>
<organism evidence="4 5">
    <name type="scientific">Chromatocurvus halotolerans</name>
    <dbReference type="NCBI Taxonomy" id="1132028"/>
    <lineage>
        <taxon>Bacteria</taxon>
        <taxon>Pseudomonadati</taxon>
        <taxon>Pseudomonadota</taxon>
        <taxon>Gammaproteobacteria</taxon>
        <taxon>Cellvibrionales</taxon>
        <taxon>Halieaceae</taxon>
        <taxon>Chromatocurvus</taxon>
    </lineage>
</organism>
<keyword evidence="1" id="KW-0732">Signal</keyword>
<keyword evidence="5" id="KW-1185">Reference proteome</keyword>
<sequence length="1084" mass="119576">MPTLLRPSLQWFCAMSLAAGVNAAELHIDVQKKVLDNGVTVLVWERESAGRVGARSFYKVDIAAERPGTVGLVHMLEHHLFKGDDIAGTRDWEKERAVAARVETLARRVTDAKNSQRQCLLQRDVFAELENDCSTPELDALRAELARAADAQNELAEIEWYFGAIQAAGGTGTTASTGRDWMKFDVDLPANKLELFMWAERSRVENPVFRHFEPEKEVVVDQIRRYDNNPDGKFNRVLRSMTYDAHPYGWAHWFSDLTQATREDHWEIFYKYFIPQNLVLVVVGDVEAEQVYDMAEDYFGSWQPVRPSPRLRTVEPEPIGQKRLAVTAAAGPAVAINVPMPAVGHADAPVFDLLAELLGGPRGQLAARLVDEERLATEASASAWTSKYPSHFAMQVKARDNSQLDAVEAGINAVLADIAAGAIDDAQLQAASDRLVLTLAQNLEEIGRSAVTIGAMETIYDWSYLNTLPELWASVSKADLQRVIQRYFSPKMQIVGHLQRDSEKELAKKATGSDLEFASLNTVRPGHWPVGGPVDEFFLADMERGAATREQRERQGTDTRKFRETGILGLADTREKRSAAAAHESTPTDNVHIDYGEPLAIAEQPWYVPPFMAKQRAARFSEAAPTRDYRELEYPETDFRFPAESDYRVELDNGISSYIVGESLLPQVRVTALVDAPSLADPEGKAGLGSLTAQLLRKGSAGRDAAAIEDALNRMGATLSIQHDRRNTRLEAVAPADQAQALVSLVGEIVAAPAFAAAFEDERERLALAAERADDNALYATRALFDGALYGDTHPMGVRESATSIRSITLEDVRAHHRTHYTADRIALVISGAVDREQVSDTLRGLTALNALPTRRETATLDFDTPTGPQGLQVHTRQLDTRQAQVMLGHLGIEGRPDDHAALEIMHHVLAGGGFASRMMGLLRAETGITSALYGEIEPGRGAPNPYVWRFGGRPETLAEGIGLALEEIRRLREDGITAAEFEAARTTFIDGLIPASYDTAHKIGQRLAHRRLFGHYAYQSPQYLNYYAGDAAQVEALRALTLEDVNAAAKKYLDPENLVIAVTGQLDIIRDNAPETVRSALEW</sequence>
<dbReference type="PANTHER" id="PTHR11851:SF224">
    <property type="entry name" value="PROCESSING PROTEASE"/>
    <property type="match status" value="1"/>
</dbReference>
<protein>
    <submittedName>
        <fullName evidence="4">Putative Zn-dependent peptidase</fullName>
    </submittedName>
</protein>
<evidence type="ECO:0000259" key="2">
    <source>
        <dbReference type="Pfam" id="PF00675"/>
    </source>
</evidence>
<dbReference type="InterPro" id="IPR050361">
    <property type="entry name" value="MPP/UQCRC_Complex"/>
</dbReference>
<dbReference type="GO" id="GO:0046872">
    <property type="term" value="F:metal ion binding"/>
    <property type="evidence" value="ECO:0007669"/>
    <property type="project" value="InterPro"/>
</dbReference>
<reference evidence="4 5" key="1">
    <citation type="submission" date="2019-03" db="EMBL/GenBank/DDBJ databases">
        <title>Genomic Encyclopedia of Type Strains, Phase IV (KMG-IV): sequencing the most valuable type-strain genomes for metagenomic binning, comparative biology and taxonomic classification.</title>
        <authorList>
            <person name="Goeker M."/>
        </authorList>
    </citation>
    <scope>NUCLEOTIDE SEQUENCE [LARGE SCALE GENOMIC DNA]</scope>
    <source>
        <strain evidence="4 5">DSM 23344</strain>
    </source>
</reference>
<comment type="caution">
    <text evidence="4">The sequence shown here is derived from an EMBL/GenBank/DDBJ whole genome shotgun (WGS) entry which is preliminary data.</text>
</comment>
<dbReference type="EMBL" id="SLWX01000006">
    <property type="protein sequence ID" value="TCO75857.1"/>
    <property type="molecule type" value="Genomic_DNA"/>
</dbReference>
<dbReference type="AlphaFoldDB" id="A0A4R2KSX8"/>
<evidence type="ECO:0000313" key="4">
    <source>
        <dbReference type="EMBL" id="TCO75857.1"/>
    </source>
</evidence>
<name>A0A4R2KSX8_9GAMM</name>
<evidence type="ECO:0000259" key="3">
    <source>
        <dbReference type="Pfam" id="PF05193"/>
    </source>
</evidence>
<feature type="chain" id="PRO_5020855034" evidence="1">
    <location>
        <begin position="24"/>
        <end position="1084"/>
    </location>
</feature>
<accession>A0A4R2KSX8</accession>
<gene>
    <name evidence="4" type="ORF">EV688_10647</name>
</gene>
<dbReference type="Pfam" id="PF05193">
    <property type="entry name" value="Peptidase_M16_C"/>
    <property type="match status" value="2"/>
</dbReference>